<accession>A0A8H3FI11</accession>
<feature type="transmembrane region" description="Helical" evidence="2">
    <location>
        <begin position="492"/>
        <end position="512"/>
    </location>
</feature>
<feature type="compositionally biased region" description="Basic and acidic residues" evidence="1">
    <location>
        <begin position="201"/>
        <end position="214"/>
    </location>
</feature>
<name>A0A8H3FI11_9LECA</name>
<feature type="region of interest" description="Disordered" evidence="1">
    <location>
        <begin position="1"/>
        <end position="75"/>
    </location>
</feature>
<keyword evidence="2" id="KW-0812">Transmembrane</keyword>
<keyword evidence="2" id="KW-1133">Transmembrane helix</keyword>
<feature type="region of interest" description="Disordered" evidence="1">
    <location>
        <begin position="189"/>
        <end position="268"/>
    </location>
</feature>
<evidence type="ECO:0000313" key="4">
    <source>
        <dbReference type="Proteomes" id="UP000664521"/>
    </source>
</evidence>
<keyword evidence="2" id="KW-0472">Membrane</keyword>
<evidence type="ECO:0000256" key="2">
    <source>
        <dbReference type="SAM" id="Phobius"/>
    </source>
</evidence>
<feature type="compositionally biased region" description="Pro residues" evidence="1">
    <location>
        <begin position="1"/>
        <end position="10"/>
    </location>
</feature>
<feature type="transmembrane region" description="Helical" evidence="2">
    <location>
        <begin position="426"/>
        <end position="446"/>
    </location>
</feature>
<dbReference type="AlphaFoldDB" id="A0A8H3FI11"/>
<dbReference type="EMBL" id="CAJPDS010000034">
    <property type="protein sequence ID" value="CAF9923834.1"/>
    <property type="molecule type" value="Genomic_DNA"/>
</dbReference>
<feature type="compositionally biased region" description="Polar residues" evidence="1">
    <location>
        <begin position="190"/>
        <end position="200"/>
    </location>
</feature>
<feature type="transmembrane region" description="Helical" evidence="2">
    <location>
        <begin position="458"/>
        <end position="480"/>
    </location>
</feature>
<proteinExistence type="predicted"/>
<sequence>MYRSDIPPPNYIRYDPAGASSAETTSSERYSYYSTGYQSAMTGSPKRHPRRASYTSAFTSPPYTSSSYTKALHDNSPYTLSPYANTETSYTSNQCTPATSSSFERRSTYQSTLFNPNHDTVKSRKTFTRDTRVDASASYPIRSRDKIKDLDKETDAYRLRVSAYRSASKSSEKTTNHDIPAGYSFERRSTYQSTPFNPNHDTVESGKTFARDTEVDASASSPKRSRRKVKALNKEANVPRREVSPYSSVSKSSEKTTNHGIPAGYSLRNWDPTEEPTLLLGSVFDANSLGKWIYDWTVSKHGLLSPMADLAGDLWLHLEKLTSLSKPVRPITRQLSRHGKVLGMFSLGSLLKVVSALPVDPGESTSSSSGRPGGLDLLGWPSPCLGIVFAAAATFFSRPHSTSRVPGAMALVFNYLGLVASGDATATPAVLWTLRGLATYFIVFYGDITFRKYQMGQGYFSMLVALGLLLDYCVARILLAGQGTGTSLINELFRFSLPTFSLSLCLCTYHAYYKQNSADALILARAEERLRIEEQLRQSDALSQMRNAQQSQSTR</sequence>
<gene>
    <name evidence="3" type="ORF">HETSPECPRED_005433</name>
</gene>
<organism evidence="3 4">
    <name type="scientific">Heterodermia speciosa</name>
    <dbReference type="NCBI Taxonomy" id="116794"/>
    <lineage>
        <taxon>Eukaryota</taxon>
        <taxon>Fungi</taxon>
        <taxon>Dikarya</taxon>
        <taxon>Ascomycota</taxon>
        <taxon>Pezizomycotina</taxon>
        <taxon>Lecanoromycetes</taxon>
        <taxon>OSLEUM clade</taxon>
        <taxon>Lecanoromycetidae</taxon>
        <taxon>Caliciales</taxon>
        <taxon>Physciaceae</taxon>
        <taxon>Heterodermia</taxon>
    </lineage>
</organism>
<dbReference type="OrthoDB" id="5425598at2759"/>
<feature type="compositionally biased region" description="Low complexity" evidence="1">
    <location>
        <begin position="17"/>
        <end position="37"/>
    </location>
</feature>
<keyword evidence="4" id="KW-1185">Reference proteome</keyword>
<feature type="compositionally biased region" description="Low complexity" evidence="1">
    <location>
        <begin position="53"/>
        <end position="69"/>
    </location>
</feature>
<evidence type="ECO:0000256" key="1">
    <source>
        <dbReference type="SAM" id="MobiDB-lite"/>
    </source>
</evidence>
<reference evidence="3" key="1">
    <citation type="submission" date="2021-03" db="EMBL/GenBank/DDBJ databases">
        <authorList>
            <person name="Tagirdzhanova G."/>
        </authorList>
    </citation>
    <scope>NUCLEOTIDE SEQUENCE</scope>
</reference>
<comment type="caution">
    <text evidence="3">The sequence shown here is derived from an EMBL/GenBank/DDBJ whole genome shotgun (WGS) entry which is preliminary data.</text>
</comment>
<dbReference type="Proteomes" id="UP000664521">
    <property type="component" value="Unassembled WGS sequence"/>
</dbReference>
<protein>
    <submittedName>
        <fullName evidence="3">Uncharacterized protein</fullName>
    </submittedName>
</protein>
<evidence type="ECO:0000313" key="3">
    <source>
        <dbReference type="EMBL" id="CAF9923834.1"/>
    </source>
</evidence>